<dbReference type="Proteomes" id="UP001344447">
    <property type="component" value="Unassembled WGS sequence"/>
</dbReference>
<feature type="region of interest" description="Disordered" evidence="1">
    <location>
        <begin position="415"/>
        <end position="439"/>
    </location>
</feature>
<feature type="transmembrane region" description="Helical" evidence="2">
    <location>
        <begin position="28"/>
        <end position="47"/>
    </location>
</feature>
<evidence type="ECO:0000313" key="3">
    <source>
        <dbReference type="EMBL" id="KAK5579307.1"/>
    </source>
</evidence>
<evidence type="ECO:0000256" key="2">
    <source>
        <dbReference type="SAM" id="Phobius"/>
    </source>
</evidence>
<name>A0AAN7YX10_9MYCE</name>
<evidence type="ECO:0000313" key="4">
    <source>
        <dbReference type="Proteomes" id="UP001344447"/>
    </source>
</evidence>
<feature type="transmembrane region" description="Helical" evidence="2">
    <location>
        <begin position="203"/>
        <end position="225"/>
    </location>
</feature>
<protein>
    <submittedName>
        <fullName evidence="3">Uncharacterized protein</fullName>
    </submittedName>
</protein>
<dbReference type="EMBL" id="JAVFKY010000003">
    <property type="protein sequence ID" value="KAK5579307.1"/>
    <property type="molecule type" value="Genomic_DNA"/>
</dbReference>
<keyword evidence="4" id="KW-1185">Reference proteome</keyword>
<gene>
    <name evidence="3" type="ORF">RB653_008988</name>
</gene>
<dbReference type="AlphaFoldDB" id="A0AAN7YX10"/>
<feature type="transmembrane region" description="Helical" evidence="2">
    <location>
        <begin position="73"/>
        <end position="101"/>
    </location>
</feature>
<feature type="transmembrane region" description="Helical" evidence="2">
    <location>
        <begin position="245"/>
        <end position="264"/>
    </location>
</feature>
<keyword evidence="2" id="KW-0812">Transmembrane</keyword>
<feature type="compositionally biased region" description="Basic and acidic residues" evidence="1">
    <location>
        <begin position="427"/>
        <end position="438"/>
    </location>
</feature>
<feature type="transmembrane region" description="Helical" evidence="2">
    <location>
        <begin position="313"/>
        <end position="331"/>
    </location>
</feature>
<feature type="transmembrane region" description="Helical" evidence="2">
    <location>
        <begin position="276"/>
        <end position="293"/>
    </location>
</feature>
<reference evidence="3 4" key="1">
    <citation type="submission" date="2023-11" db="EMBL/GenBank/DDBJ databases">
        <title>Dfirmibasis_genome.</title>
        <authorList>
            <person name="Edelbroek B."/>
            <person name="Kjellin J."/>
            <person name="Jerlstrom-Hultqvist J."/>
            <person name="Soderbom F."/>
        </authorList>
    </citation>
    <scope>NUCLEOTIDE SEQUENCE [LARGE SCALE GENOMIC DNA]</scope>
    <source>
        <strain evidence="3 4">TNS-C-14</strain>
    </source>
</reference>
<feature type="transmembrane region" description="Helical" evidence="2">
    <location>
        <begin position="156"/>
        <end position="182"/>
    </location>
</feature>
<comment type="caution">
    <text evidence="3">The sequence shown here is derived from an EMBL/GenBank/DDBJ whole genome shotgun (WGS) entry which is preliminary data.</text>
</comment>
<proteinExistence type="predicted"/>
<evidence type="ECO:0000256" key="1">
    <source>
        <dbReference type="SAM" id="MobiDB-lite"/>
    </source>
</evidence>
<feature type="transmembrane region" description="Helical" evidence="2">
    <location>
        <begin position="113"/>
        <end position="136"/>
    </location>
</feature>
<keyword evidence="2" id="KW-1133">Transmembrane helix</keyword>
<sequence>MMSNQKKNFTRNITTAFDNIKKSLRTQIIILTLIGWGVAMSIDRTVVDDYRVKSDNLNRDLLPEMVRDQSHKVALSILSVFETLLFGLGIGFFVAVGLKVFKIRNQQLRKRMIWCWGCISFFMVSWWPHSTSHALILTSKGDIYDNLIAIEVSFHWTILFCSLTLSYFQYDLILLMFEVAMMKKKMETRKECNPLKMDWKYNFKYHAIILLCVFFGVGMVFMFYYDPLKPEYKRYQKFFFVTFKMVDSIILGCGFAFSYIATRIISLLPPSNGKKVAVISSICIAALFFIGYGHPMAHTHSPYSMESTVIIDYTIHLPIIILTTVLAFYQFRMLELSTDSSSSICMAAKLRNRPHKYSFPIRSLGIKSQAVTNIGQTLGGHGAGVSGSESKYTVTPECEGSSAITTDEKLAIQSQRPTQPYYEEEELQVKRSEKKEQANDNEIEMEPVKMFPSEPSNQYGGTVDITINENGISVDIINKVDGTHDVVEIDIPHGVAGGGISVSSENNNISSNVENINNGEPNDENEVIPTEDTIDEFMHEI</sequence>
<organism evidence="3 4">
    <name type="scientific">Dictyostelium firmibasis</name>
    <dbReference type="NCBI Taxonomy" id="79012"/>
    <lineage>
        <taxon>Eukaryota</taxon>
        <taxon>Amoebozoa</taxon>
        <taxon>Evosea</taxon>
        <taxon>Eumycetozoa</taxon>
        <taxon>Dictyostelia</taxon>
        <taxon>Dictyosteliales</taxon>
        <taxon>Dictyosteliaceae</taxon>
        <taxon>Dictyostelium</taxon>
    </lineage>
</organism>
<keyword evidence="2" id="KW-0472">Membrane</keyword>
<accession>A0AAN7YX10</accession>